<evidence type="ECO:0000313" key="1">
    <source>
        <dbReference type="EMBL" id="GAE91129.1"/>
    </source>
</evidence>
<dbReference type="InterPro" id="IPR010897">
    <property type="entry name" value="Spore_II_P"/>
</dbReference>
<name>W4VEE8_9BACI</name>
<sequence>MGVEKYGGAGRNGVYNQDVSNNALTIEFGGVDNTMEELYNTSEVFAEIFSEYYWDAQKVSGSN</sequence>
<protein>
    <submittedName>
        <fullName evidence="1">Stage II sporulation protein P</fullName>
    </submittedName>
</protein>
<dbReference type="EMBL" id="BAVS01000001">
    <property type="protein sequence ID" value="GAE91129.1"/>
    <property type="molecule type" value="Genomic_DNA"/>
</dbReference>
<dbReference type="AlphaFoldDB" id="W4VEE8"/>
<reference evidence="1 2" key="1">
    <citation type="journal article" date="2014" name="Genome Announc.">
        <title>Draft Genome Sequence of the Boron-Tolerant and Moderately Halotolerant Bacterium Gracilibacillus boraciitolerans JCM 21714T.</title>
        <authorList>
            <person name="Ahmed I."/>
            <person name="Oshima K."/>
            <person name="Suda W."/>
            <person name="Kitamura K."/>
            <person name="Iida T."/>
            <person name="Ohmori Y."/>
            <person name="Fujiwara T."/>
            <person name="Hattori M."/>
            <person name="Ohkuma M."/>
        </authorList>
    </citation>
    <scope>NUCLEOTIDE SEQUENCE [LARGE SCALE GENOMIC DNA]</scope>
    <source>
        <strain evidence="1 2">JCM 21714</strain>
    </source>
</reference>
<accession>W4VEE8</accession>
<gene>
    <name evidence="1" type="ORF">JCM21714_67</name>
</gene>
<dbReference type="STRING" id="1298598.JCM21714_67"/>
<dbReference type="Pfam" id="PF07454">
    <property type="entry name" value="SpoIIP"/>
    <property type="match status" value="1"/>
</dbReference>
<dbReference type="Proteomes" id="UP000019102">
    <property type="component" value="Unassembled WGS sequence"/>
</dbReference>
<keyword evidence="2" id="KW-1185">Reference proteome</keyword>
<proteinExistence type="predicted"/>
<evidence type="ECO:0000313" key="2">
    <source>
        <dbReference type="Proteomes" id="UP000019102"/>
    </source>
</evidence>
<comment type="caution">
    <text evidence="1">The sequence shown here is derived from an EMBL/GenBank/DDBJ whole genome shotgun (WGS) entry which is preliminary data.</text>
</comment>
<dbReference type="eggNOG" id="COG0860">
    <property type="taxonomic scope" value="Bacteria"/>
</dbReference>
<organism evidence="1 2">
    <name type="scientific">Gracilibacillus boraciitolerans JCM 21714</name>
    <dbReference type="NCBI Taxonomy" id="1298598"/>
    <lineage>
        <taxon>Bacteria</taxon>
        <taxon>Bacillati</taxon>
        <taxon>Bacillota</taxon>
        <taxon>Bacilli</taxon>
        <taxon>Bacillales</taxon>
        <taxon>Bacillaceae</taxon>
        <taxon>Gracilibacillus</taxon>
    </lineage>
</organism>
<dbReference type="RefSeq" id="WP_268748256.1">
    <property type="nucleotide sequence ID" value="NZ_BAVS01000001.1"/>
</dbReference>